<dbReference type="AlphaFoldDB" id="A0A1Y2T6K3"/>
<accession>A0A1Y2T6K3</accession>
<gene>
    <name evidence="5" type="primary">rimM</name>
    <name evidence="8" type="ORF">A6D92_02685</name>
</gene>
<dbReference type="InterPro" id="IPR036976">
    <property type="entry name" value="RimM_N_sf"/>
</dbReference>
<comment type="subcellular location">
    <subcellularLocation>
        <location evidence="5">Cytoplasm</location>
    </subcellularLocation>
</comment>
<proteinExistence type="inferred from homology"/>
<keyword evidence="2 5" id="KW-0690">Ribosome biogenesis</keyword>
<evidence type="ECO:0000256" key="2">
    <source>
        <dbReference type="ARBA" id="ARBA00022517"/>
    </source>
</evidence>
<keyword evidence="3 5" id="KW-0698">rRNA processing</keyword>
<dbReference type="Gene3D" id="2.30.30.240">
    <property type="entry name" value="PRC-barrel domain"/>
    <property type="match status" value="1"/>
</dbReference>
<evidence type="ECO:0000256" key="3">
    <source>
        <dbReference type="ARBA" id="ARBA00022552"/>
    </source>
</evidence>
<dbReference type="InterPro" id="IPR011961">
    <property type="entry name" value="RimM"/>
</dbReference>
<keyword evidence="4 5" id="KW-0143">Chaperone</keyword>
<dbReference type="Pfam" id="PF01782">
    <property type="entry name" value="RimM"/>
    <property type="match status" value="1"/>
</dbReference>
<dbReference type="InterPro" id="IPR056792">
    <property type="entry name" value="PRC_RimM"/>
</dbReference>
<evidence type="ECO:0000256" key="1">
    <source>
        <dbReference type="ARBA" id="ARBA00022490"/>
    </source>
</evidence>
<evidence type="ECO:0000256" key="5">
    <source>
        <dbReference type="HAMAP-Rule" id="MF_00014"/>
    </source>
</evidence>
<evidence type="ECO:0000259" key="7">
    <source>
        <dbReference type="Pfam" id="PF24986"/>
    </source>
</evidence>
<comment type="similarity">
    <text evidence="5">Belongs to the RimM family.</text>
</comment>
<dbReference type="NCBIfam" id="TIGR02273">
    <property type="entry name" value="16S_RimM"/>
    <property type="match status" value="1"/>
</dbReference>
<dbReference type="PANTHER" id="PTHR33692">
    <property type="entry name" value="RIBOSOME MATURATION FACTOR RIMM"/>
    <property type="match status" value="1"/>
</dbReference>
<name>A0A1Y2T6K3_SYMTR</name>
<dbReference type="HAMAP" id="MF_00014">
    <property type="entry name" value="Ribosome_mat_RimM"/>
    <property type="match status" value="1"/>
</dbReference>
<comment type="subunit">
    <text evidence="5">Binds ribosomal protein uS19.</text>
</comment>
<dbReference type="GO" id="GO:0006364">
    <property type="term" value="P:rRNA processing"/>
    <property type="evidence" value="ECO:0007669"/>
    <property type="project" value="UniProtKB-UniRule"/>
</dbReference>
<feature type="domain" description="RimM N-terminal" evidence="6">
    <location>
        <begin position="12"/>
        <end position="90"/>
    </location>
</feature>
<evidence type="ECO:0000313" key="8">
    <source>
        <dbReference type="EMBL" id="OTA41939.1"/>
    </source>
</evidence>
<organism evidence="8 9">
    <name type="scientific">Symbiobacterium thermophilum</name>
    <dbReference type="NCBI Taxonomy" id="2734"/>
    <lineage>
        <taxon>Bacteria</taxon>
        <taxon>Bacillati</taxon>
        <taxon>Bacillota</taxon>
        <taxon>Clostridia</taxon>
        <taxon>Eubacteriales</taxon>
        <taxon>Symbiobacteriaceae</taxon>
        <taxon>Symbiobacterium</taxon>
    </lineage>
</organism>
<dbReference type="GO" id="GO:0043022">
    <property type="term" value="F:ribosome binding"/>
    <property type="evidence" value="ECO:0007669"/>
    <property type="project" value="InterPro"/>
</dbReference>
<dbReference type="SUPFAM" id="SSF50346">
    <property type="entry name" value="PRC-barrel domain"/>
    <property type="match status" value="1"/>
</dbReference>
<keyword evidence="1 5" id="KW-0963">Cytoplasm</keyword>
<dbReference type="SUPFAM" id="SSF50447">
    <property type="entry name" value="Translation proteins"/>
    <property type="match status" value="1"/>
</dbReference>
<dbReference type="GO" id="GO:0005737">
    <property type="term" value="C:cytoplasm"/>
    <property type="evidence" value="ECO:0007669"/>
    <property type="project" value="UniProtKB-SubCell"/>
</dbReference>
<dbReference type="InterPro" id="IPR011033">
    <property type="entry name" value="PRC_barrel-like_sf"/>
</dbReference>
<evidence type="ECO:0000259" key="6">
    <source>
        <dbReference type="Pfam" id="PF01782"/>
    </source>
</evidence>
<dbReference type="Proteomes" id="UP000194267">
    <property type="component" value="Unassembled WGS sequence"/>
</dbReference>
<dbReference type="GO" id="GO:0042274">
    <property type="term" value="P:ribosomal small subunit biogenesis"/>
    <property type="evidence" value="ECO:0007669"/>
    <property type="project" value="UniProtKB-UniRule"/>
</dbReference>
<dbReference type="InterPro" id="IPR002676">
    <property type="entry name" value="RimM_N"/>
</dbReference>
<dbReference type="GO" id="GO:0005840">
    <property type="term" value="C:ribosome"/>
    <property type="evidence" value="ECO:0007669"/>
    <property type="project" value="InterPro"/>
</dbReference>
<protein>
    <recommendedName>
        <fullName evidence="5">Ribosome maturation factor RimM</fullName>
    </recommendedName>
</protein>
<dbReference type="Pfam" id="PF24986">
    <property type="entry name" value="PRC_RimM"/>
    <property type="match status" value="1"/>
</dbReference>
<comment type="caution">
    <text evidence="8">The sequence shown here is derived from an EMBL/GenBank/DDBJ whole genome shotgun (WGS) entry which is preliminary data.</text>
</comment>
<sequence>MAGQSKPELIRIGQVTAPHGVRGAVRVYPTTDFPERFVNLKRVMINGPDRPVGARFRGFVKNLVILELEGITDRNQAERLRGADLLVPRAEVYPLPGGYYYDFDLIGMDVVDPEGRLLGRVVEMDHSVPVHDLFVVETASGKRYMVPAVRQFVKEVDVEAGRMVIEPIPGLLED</sequence>
<comment type="domain">
    <text evidence="5">The PRC barrel domain binds ribosomal protein uS19.</text>
</comment>
<feature type="domain" description="Ribosome maturation factor RimM PRC barrel" evidence="7">
    <location>
        <begin position="103"/>
        <end position="167"/>
    </location>
</feature>
<dbReference type="InterPro" id="IPR009000">
    <property type="entry name" value="Transl_B-barrel_sf"/>
</dbReference>
<comment type="function">
    <text evidence="5">An accessory protein needed during the final step in the assembly of 30S ribosomal subunit, possibly for assembly of the head region. Essential for efficient processing of 16S rRNA. May be needed both before and after RbfA during the maturation of 16S rRNA. It has affinity for free ribosomal 30S subunits but not for 70S ribosomes.</text>
</comment>
<evidence type="ECO:0000313" key="9">
    <source>
        <dbReference type="Proteomes" id="UP000194267"/>
    </source>
</evidence>
<dbReference type="Gene3D" id="2.40.30.60">
    <property type="entry name" value="RimM"/>
    <property type="match status" value="1"/>
</dbReference>
<dbReference type="PANTHER" id="PTHR33692:SF1">
    <property type="entry name" value="RIBOSOME MATURATION FACTOR RIMM"/>
    <property type="match status" value="1"/>
</dbReference>
<dbReference type="EMBL" id="LWLV01000143">
    <property type="protein sequence ID" value="OTA41939.1"/>
    <property type="molecule type" value="Genomic_DNA"/>
</dbReference>
<reference evidence="9" key="1">
    <citation type="submission" date="2016-04" db="EMBL/GenBank/DDBJ databases">
        <authorList>
            <person name="Antunes L.P."/>
            <person name="Martins L.F."/>
            <person name="Pereira R.V."/>
            <person name="Thomas A.M."/>
            <person name="Barbosa D."/>
            <person name="Nascimento L."/>
            <person name="Silva G.M."/>
            <person name="Condomitti G.W."/>
            <person name="Digiampietri L.A."/>
            <person name="Lombardi K.C."/>
            <person name="Ramos P.L."/>
            <person name="Quaggio R.B."/>
            <person name="Oliveira J.C."/>
            <person name="Pascon R.C."/>
            <person name="Cruz J.B."/>
            <person name="Silva A.M."/>
            <person name="Setubal J.C."/>
        </authorList>
    </citation>
    <scope>NUCLEOTIDE SEQUENCE [LARGE SCALE GENOMIC DNA]</scope>
</reference>
<evidence type="ECO:0000256" key="4">
    <source>
        <dbReference type="ARBA" id="ARBA00023186"/>
    </source>
</evidence>